<evidence type="ECO:0000256" key="1">
    <source>
        <dbReference type="SAM" id="MobiDB-lite"/>
    </source>
</evidence>
<feature type="non-terminal residue" evidence="2">
    <location>
        <position position="1"/>
    </location>
</feature>
<gene>
    <name evidence="2" type="primary">pnp</name>
    <name evidence="2" type="ORF">EHRUM2_04110</name>
</gene>
<feature type="compositionally biased region" description="Low complexity" evidence="1">
    <location>
        <begin position="120"/>
        <end position="137"/>
    </location>
</feature>
<protein>
    <submittedName>
        <fullName evidence="2">Polynucleotide phosphorylase/polyadenylase</fullName>
    </submittedName>
</protein>
<accession>A0A161LWP7</accession>
<evidence type="ECO:0000313" key="2">
    <source>
        <dbReference type="EMBL" id="GAT77197.1"/>
    </source>
</evidence>
<proteinExistence type="predicted"/>
<dbReference type="Gene3D" id="2.40.50.140">
    <property type="entry name" value="Nucleic acid-binding proteins"/>
    <property type="match status" value="1"/>
</dbReference>
<dbReference type="InterPro" id="IPR012340">
    <property type="entry name" value="NA-bd_OB-fold"/>
</dbReference>
<dbReference type="EMBL" id="BDDL01000050">
    <property type="protein sequence ID" value="GAT77197.1"/>
    <property type="molecule type" value="Genomic_DNA"/>
</dbReference>
<evidence type="ECO:0000313" key="3">
    <source>
        <dbReference type="Proteomes" id="UP000092677"/>
    </source>
</evidence>
<feature type="region of interest" description="Disordered" evidence="1">
    <location>
        <begin position="57"/>
        <end position="146"/>
    </location>
</feature>
<dbReference type="AlphaFoldDB" id="A0A161LWP7"/>
<sequence>LPLPRLFFSLPCLLLTLPDDKNEHINAVGSVISVNDKVKVLVIGIDREYVQLSMRRVDQETGEPIDGELYNIRKTNSDSDDSFLSSGSVSNRHGSEKKRRGSGRSRRSSGSSYHRDDLHNNSFGNGNRSFNDNRNGNEVPRKPRFF</sequence>
<reference evidence="3" key="1">
    <citation type="submission" date="2016-05" db="EMBL/GenBank/DDBJ databases">
        <title>Draft genome sequences of four strains of Ehrlichia ruminantium, a tick-borne pathogen of ruminants, isolated from Zimbabwe, The Gambia and Ghana.</title>
        <authorList>
            <person name="Nakao R."/>
            <person name="Jongejan F."/>
            <person name="Sugimoto C."/>
        </authorList>
    </citation>
    <scope>NUCLEOTIDE SEQUENCE [LARGE SCALE GENOMIC DNA]</scope>
    <source>
        <strain evidence="3">Kerr Seringe</strain>
    </source>
</reference>
<feature type="compositionally biased region" description="Basic residues" evidence="1">
    <location>
        <begin position="95"/>
        <end position="107"/>
    </location>
</feature>
<name>A0A161LWP7_EHRRU</name>
<organism evidence="2 3">
    <name type="scientific">Ehrlichia ruminantium</name>
    <name type="common">heartwater rickettsia</name>
    <name type="synonym">Cowdria ruminantium</name>
    <dbReference type="NCBI Taxonomy" id="779"/>
    <lineage>
        <taxon>Bacteria</taxon>
        <taxon>Pseudomonadati</taxon>
        <taxon>Pseudomonadota</taxon>
        <taxon>Alphaproteobacteria</taxon>
        <taxon>Rickettsiales</taxon>
        <taxon>Anaplasmataceae</taxon>
        <taxon>Ehrlichia</taxon>
    </lineage>
</organism>
<comment type="caution">
    <text evidence="2">The sequence shown here is derived from an EMBL/GenBank/DDBJ whole genome shotgun (WGS) entry which is preliminary data.</text>
</comment>
<dbReference type="Proteomes" id="UP000092677">
    <property type="component" value="Unassembled WGS sequence"/>
</dbReference>